<proteinExistence type="predicted"/>
<accession>A0A7C9CHS2</accession>
<reference evidence="1" key="1">
    <citation type="journal article" date="2013" name="J. Plant Res.">
        <title>Effect of fungi and light on seed germination of three Opuntia species from semiarid lands of central Mexico.</title>
        <authorList>
            <person name="Delgado-Sanchez P."/>
            <person name="Jimenez-Bremont J.F."/>
            <person name="Guerrero-Gonzalez Mde L."/>
            <person name="Flores J."/>
        </authorList>
    </citation>
    <scope>NUCLEOTIDE SEQUENCE</scope>
    <source>
        <tissue evidence="1">Cladode</tissue>
    </source>
</reference>
<evidence type="ECO:0000313" key="1">
    <source>
        <dbReference type="EMBL" id="MBA4617846.1"/>
    </source>
</evidence>
<name>A0A7C9CHS2_OPUST</name>
<organism evidence="1">
    <name type="scientific">Opuntia streptacantha</name>
    <name type="common">Prickly pear cactus</name>
    <name type="synonym">Opuntia cardona</name>
    <dbReference type="NCBI Taxonomy" id="393608"/>
    <lineage>
        <taxon>Eukaryota</taxon>
        <taxon>Viridiplantae</taxon>
        <taxon>Streptophyta</taxon>
        <taxon>Embryophyta</taxon>
        <taxon>Tracheophyta</taxon>
        <taxon>Spermatophyta</taxon>
        <taxon>Magnoliopsida</taxon>
        <taxon>eudicotyledons</taxon>
        <taxon>Gunneridae</taxon>
        <taxon>Pentapetalae</taxon>
        <taxon>Caryophyllales</taxon>
        <taxon>Cactineae</taxon>
        <taxon>Cactaceae</taxon>
        <taxon>Opuntioideae</taxon>
        <taxon>Opuntia</taxon>
    </lineage>
</organism>
<dbReference type="EMBL" id="GISG01018021">
    <property type="protein sequence ID" value="MBA4617846.1"/>
    <property type="molecule type" value="Transcribed_RNA"/>
</dbReference>
<dbReference type="AlphaFoldDB" id="A0A7C9CHS2"/>
<reference evidence="1" key="2">
    <citation type="submission" date="2020-07" db="EMBL/GenBank/DDBJ databases">
        <authorList>
            <person name="Vera ALvarez R."/>
            <person name="Arias-Moreno D.M."/>
            <person name="Jimenez-Jacinto V."/>
            <person name="Jimenez-Bremont J.F."/>
            <person name="Swaminathan K."/>
            <person name="Moose S.P."/>
            <person name="Guerrero-Gonzalez M.L."/>
            <person name="Marino-Ramirez L."/>
            <person name="Landsman D."/>
            <person name="Rodriguez-Kessler M."/>
            <person name="Delgado-Sanchez P."/>
        </authorList>
    </citation>
    <scope>NUCLEOTIDE SEQUENCE</scope>
    <source>
        <tissue evidence="1">Cladode</tissue>
    </source>
</reference>
<protein>
    <submittedName>
        <fullName evidence="1">Uncharacterized protein</fullName>
    </submittedName>
</protein>
<sequence length="136" mass="15950">MGMENLKRFLGGMKESQSLDEVRGERGRDHERLGTNLENVGSKNINLRKERDKKGQQLHCQLARMRWKEGRTRAQIQKQNKLGRRKSKSIPETKHMLIDYYWALRKIISKNKKWEETVCWVVGISGYLTICCKAST</sequence>